<feature type="compositionally biased region" description="Low complexity" evidence="1">
    <location>
        <begin position="103"/>
        <end position="112"/>
    </location>
</feature>
<accession>A0A371DUD2</accession>
<dbReference type="AlphaFoldDB" id="A0A371DUD2"/>
<organism evidence="2 3">
    <name type="scientific">Lentinus brumalis</name>
    <dbReference type="NCBI Taxonomy" id="2498619"/>
    <lineage>
        <taxon>Eukaryota</taxon>
        <taxon>Fungi</taxon>
        <taxon>Dikarya</taxon>
        <taxon>Basidiomycota</taxon>
        <taxon>Agaricomycotina</taxon>
        <taxon>Agaricomycetes</taxon>
        <taxon>Polyporales</taxon>
        <taxon>Polyporaceae</taxon>
        <taxon>Lentinus</taxon>
    </lineage>
</organism>
<feature type="region of interest" description="Disordered" evidence="1">
    <location>
        <begin position="90"/>
        <end position="124"/>
    </location>
</feature>
<protein>
    <submittedName>
        <fullName evidence="2">Uncharacterized protein</fullName>
    </submittedName>
</protein>
<proteinExistence type="predicted"/>
<sequence length="245" mass="26736">MVPNTSSVLLQSGVVRHAPPEDTGTGIPGCGPAAEISFSTHTRSALRASHLMNSSLSLLLALYPRRRRRSRNTAITATPGRKVAVQFCPRHFPGRHPPHQPREQQQPQAPRHIPQCPARTRTPGSVFTATSSHTIFSRIFLPLVALIGFAAPRRLAMTSTPVARTSHSSHCVRCGRRSLADSLVPARASVRFQLVPGFKPKFSLPRTSNSPPRRPRLALLGICPVPIAVHDQRVAIHQDTLQQGT</sequence>
<name>A0A371DUD2_9APHY</name>
<evidence type="ECO:0000313" key="2">
    <source>
        <dbReference type="EMBL" id="RDX56121.1"/>
    </source>
</evidence>
<evidence type="ECO:0000256" key="1">
    <source>
        <dbReference type="SAM" id="MobiDB-lite"/>
    </source>
</evidence>
<dbReference type="Proteomes" id="UP000256964">
    <property type="component" value="Unassembled WGS sequence"/>
</dbReference>
<gene>
    <name evidence="2" type="ORF">OH76DRAFT_597864</name>
</gene>
<keyword evidence="3" id="KW-1185">Reference proteome</keyword>
<dbReference type="EMBL" id="KZ857381">
    <property type="protein sequence ID" value="RDX56121.1"/>
    <property type="molecule type" value="Genomic_DNA"/>
</dbReference>
<reference evidence="2 3" key="1">
    <citation type="journal article" date="2018" name="Biotechnol. Biofuels">
        <title>Integrative visual omics of the white-rot fungus Polyporus brumalis exposes the biotechnological potential of its oxidative enzymes for delignifying raw plant biomass.</title>
        <authorList>
            <person name="Miyauchi S."/>
            <person name="Rancon A."/>
            <person name="Drula E."/>
            <person name="Hage H."/>
            <person name="Chaduli D."/>
            <person name="Favel A."/>
            <person name="Grisel S."/>
            <person name="Henrissat B."/>
            <person name="Herpoel-Gimbert I."/>
            <person name="Ruiz-Duenas F.J."/>
            <person name="Chevret D."/>
            <person name="Hainaut M."/>
            <person name="Lin J."/>
            <person name="Wang M."/>
            <person name="Pangilinan J."/>
            <person name="Lipzen A."/>
            <person name="Lesage-Meessen L."/>
            <person name="Navarro D."/>
            <person name="Riley R."/>
            <person name="Grigoriev I.V."/>
            <person name="Zhou S."/>
            <person name="Raouche S."/>
            <person name="Rosso M.N."/>
        </authorList>
    </citation>
    <scope>NUCLEOTIDE SEQUENCE [LARGE SCALE GENOMIC DNA]</scope>
    <source>
        <strain evidence="2 3">BRFM 1820</strain>
    </source>
</reference>
<evidence type="ECO:0000313" key="3">
    <source>
        <dbReference type="Proteomes" id="UP000256964"/>
    </source>
</evidence>